<evidence type="ECO:0000313" key="3">
    <source>
        <dbReference type="Proteomes" id="UP001500655"/>
    </source>
</evidence>
<evidence type="ECO:0000259" key="1">
    <source>
        <dbReference type="Pfam" id="PF12728"/>
    </source>
</evidence>
<sequence>MSPDLLTVEDVMARLQLGKHLVYDLIRSQRLASVQIGRCRRIPVQSLKHYVDSLVKEAAPHGR</sequence>
<dbReference type="Proteomes" id="UP001500655">
    <property type="component" value="Unassembled WGS sequence"/>
</dbReference>
<gene>
    <name evidence="2" type="ORF">GCM10009681_41180</name>
</gene>
<dbReference type="NCBIfam" id="TIGR01764">
    <property type="entry name" value="excise"/>
    <property type="match status" value="1"/>
</dbReference>
<dbReference type="EMBL" id="BAAALS010000021">
    <property type="protein sequence ID" value="GAA1765875.1"/>
    <property type="molecule type" value="Genomic_DNA"/>
</dbReference>
<keyword evidence="3" id="KW-1185">Reference proteome</keyword>
<accession>A0ABP4WZY1</accession>
<reference evidence="3" key="1">
    <citation type="journal article" date="2019" name="Int. J. Syst. Evol. Microbiol.">
        <title>The Global Catalogue of Microorganisms (GCM) 10K type strain sequencing project: providing services to taxonomists for standard genome sequencing and annotation.</title>
        <authorList>
            <consortium name="The Broad Institute Genomics Platform"/>
            <consortium name="The Broad Institute Genome Sequencing Center for Infectious Disease"/>
            <person name="Wu L."/>
            <person name="Ma J."/>
        </authorList>
    </citation>
    <scope>NUCLEOTIDE SEQUENCE [LARGE SCALE GENOMIC DNA]</scope>
    <source>
        <strain evidence="3">JCM 13249</strain>
    </source>
</reference>
<dbReference type="InterPro" id="IPR010093">
    <property type="entry name" value="SinI_DNA-bd"/>
</dbReference>
<dbReference type="RefSeq" id="WP_344084373.1">
    <property type="nucleotide sequence ID" value="NZ_BAAALS010000021.1"/>
</dbReference>
<name>A0ABP4WZY1_9ACTN</name>
<organism evidence="2 3">
    <name type="scientific">Luedemannella helvata</name>
    <dbReference type="NCBI Taxonomy" id="349315"/>
    <lineage>
        <taxon>Bacteria</taxon>
        <taxon>Bacillati</taxon>
        <taxon>Actinomycetota</taxon>
        <taxon>Actinomycetes</taxon>
        <taxon>Micromonosporales</taxon>
        <taxon>Micromonosporaceae</taxon>
        <taxon>Luedemannella</taxon>
    </lineage>
</organism>
<dbReference type="Pfam" id="PF12728">
    <property type="entry name" value="HTH_17"/>
    <property type="match status" value="1"/>
</dbReference>
<dbReference type="InterPro" id="IPR041657">
    <property type="entry name" value="HTH_17"/>
</dbReference>
<protein>
    <recommendedName>
        <fullName evidence="1">Helix-turn-helix domain-containing protein</fullName>
    </recommendedName>
</protein>
<comment type="caution">
    <text evidence="2">The sequence shown here is derived from an EMBL/GenBank/DDBJ whole genome shotgun (WGS) entry which is preliminary data.</text>
</comment>
<proteinExistence type="predicted"/>
<feature type="domain" description="Helix-turn-helix" evidence="1">
    <location>
        <begin position="5"/>
        <end position="52"/>
    </location>
</feature>
<evidence type="ECO:0000313" key="2">
    <source>
        <dbReference type="EMBL" id="GAA1765875.1"/>
    </source>
</evidence>